<feature type="region of interest" description="Disordered" evidence="1">
    <location>
        <begin position="146"/>
        <end position="175"/>
    </location>
</feature>
<dbReference type="InterPro" id="IPR008756">
    <property type="entry name" value="Peptidase_M56"/>
</dbReference>
<feature type="region of interest" description="Disordered" evidence="1">
    <location>
        <begin position="87"/>
        <end position="123"/>
    </location>
</feature>
<name>A0A518CV21_9BACT</name>
<dbReference type="AlphaFoldDB" id="A0A518CV21"/>
<keyword evidence="2" id="KW-0472">Membrane</keyword>
<evidence type="ECO:0000256" key="1">
    <source>
        <dbReference type="SAM" id="MobiDB-lite"/>
    </source>
</evidence>
<dbReference type="SUPFAM" id="SSF48239">
    <property type="entry name" value="Terpenoid cyclases/Protein prenyltransferases"/>
    <property type="match status" value="2"/>
</dbReference>
<sequence length="1199" mass="127489">MSSETITWWNVAAADGLDWAWRAGLASLAVLAVLLIARPLLKRRLSAHAASWLWLLPLVPLVAPPVAVAGWVDPFPELPLELAARADESDAPTVGATRTAALDASSRSADDGTPGEVVADEPARATGAASGRELALEGAAAGDAGARALQADQAHSGSDAANDSESGAANDGTLGSTNGVHSPFARSNAAAVELRAATWGVLVWLAVALAGVALVLVRLARTAALVRRATGRPAAELAARFDTLARHAGLDRRVDLRLTDELESPATTGFVRATVLVPASLATELDAPALDWILRHELAHVRRRDVLVSTLVHLVRALWPLHPAVWLAPLFAERERELACDEAALAREPRADGPRAAKTLLHVLERRRSSHALATGAVPLAHPESLERRRIMKLLDPAVRASRGLSPFSALGLVVAGVGLLGSGLRPVDVPTPRVEALATDAAGSQIEAAAPVEVVALDPAPFVPAERSTAESRAEVMASAAAYLIEQQRFDGSWAATTDAGADPPKGYVRELNDPGATGLVMLALSQAPDTTPGRDQALRLGMAWLTSRFDSETGSFASSTDGPQVVQSHTFALRGWLAANEALDPVEGRDGRIAIAQRAVEFLVDARTTLGGWECAPNLESCQAQTTAWVLCALVEARDLGLTVGVREVDGGFGYLMTCFDPETGRTGFWPDIGGGLTSARYERSVDSHPPELVETHTAQAIAARLQWGRGTADDDGLILGSERLVEALPKWSIEEGSIDIYYWQAGTEAIQSFGASKAALWNQAIETALVPNHATDANGNAYWPAVGAWHVAGTEVPMTAWCLLTLQALPEGVPHASETQQPAPGESGARSSESRTPERRTPDAPTREPQTPDRHTVVASALEYLLANQSDDGRWRASTKDDAKAAAGEFDDVGVTANAILALLDAPAGFEFPGRERALSRAIAWLADQQDDETGAFILSGPSWYTNPSHARALTAWIAYHTSELAPQDSEAWLATARAAVDFCARARNPYQGWRYDYPPAGDNDSVVTGWMLSALAAARDVGLEVGREEQRGGFAVLDENFDPATGRVGYIGCGTATSRIGKKKDDFPGDAVEFPTAVALCAYRDWGVDLVEVDEHIASLALLASKPPRWSRGEGTTDSYYWAFGTDAIQVLGGALAERWNRRLESALLEHFDRDANGRAYWAAVDAWHDAGSEVAMTAMCVLALQAIEESGSDH</sequence>
<dbReference type="Gene3D" id="3.30.2010.10">
    <property type="entry name" value="Metalloproteases ('zincins'), catalytic domain"/>
    <property type="match status" value="1"/>
</dbReference>
<dbReference type="Proteomes" id="UP000319342">
    <property type="component" value="Chromosome"/>
</dbReference>
<evidence type="ECO:0000259" key="3">
    <source>
        <dbReference type="Pfam" id="PF05569"/>
    </source>
</evidence>
<dbReference type="InterPro" id="IPR052173">
    <property type="entry name" value="Beta-lactam_resp_regulator"/>
</dbReference>
<feature type="compositionally biased region" description="Polar residues" evidence="1">
    <location>
        <begin position="155"/>
        <end position="175"/>
    </location>
</feature>
<feature type="compositionally biased region" description="Low complexity" evidence="1">
    <location>
        <begin position="96"/>
        <end position="107"/>
    </location>
</feature>
<feature type="transmembrane region" description="Helical" evidence="2">
    <location>
        <begin position="196"/>
        <end position="217"/>
    </location>
</feature>
<dbReference type="Pfam" id="PF05569">
    <property type="entry name" value="Peptidase_M56"/>
    <property type="match status" value="1"/>
</dbReference>
<reference evidence="4 5" key="1">
    <citation type="submission" date="2019-02" db="EMBL/GenBank/DDBJ databases">
        <title>Deep-cultivation of Planctomycetes and their phenomic and genomic characterization uncovers novel biology.</title>
        <authorList>
            <person name="Wiegand S."/>
            <person name="Jogler M."/>
            <person name="Boedeker C."/>
            <person name="Pinto D."/>
            <person name="Vollmers J."/>
            <person name="Rivas-Marin E."/>
            <person name="Kohn T."/>
            <person name="Peeters S.H."/>
            <person name="Heuer A."/>
            <person name="Rast P."/>
            <person name="Oberbeckmann S."/>
            <person name="Bunk B."/>
            <person name="Jeske O."/>
            <person name="Meyerdierks A."/>
            <person name="Storesund J.E."/>
            <person name="Kallscheuer N."/>
            <person name="Luecker S."/>
            <person name="Lage O.M."/>
            <person name="Pohl T."/>
            <person name="Merkel B.J."/>
            <person name="Hornburger P."/>
            <person name="Mueller R.-W."/>
            <person name="Bruemmer F."/>
            <person name="Labrenz M."/>
            <person name="Spormann A.M."/>
            <person name="Op den Camp H."/>
            <person name="Overmann J."/>
            <person name="Amann R."/>
            <person name="Jetten M.S.M."/>
            <person name="Mascher T."/>
            <person name="Medema M.H."/>
            <person name="Devos D.P."/>
            <person name="Kaster A.-K."/>
            <person name="Ovreas L."/>
            <person name="Rohde M."/>
            <person name="Galperin M.Y."/>
            <person name="Jogler C."/>
        </authorList>
    </citation>
    <scope>NUCLEOTIDE SEQUENCE [LARGE SCALE GENOMIC DNA]</scope>
    <source>
        <strain evidence="4 5">Pla163</strain>
    </source>
</reference>
<evidence type="ECO:0000313" key="5">
    <source>
        <dbReference type="Proteomes" id="UP000319342"/>
    </source>
</evidence>
<feature type="compositionally biased region" description="Basic and acidic residues" evidence="1">
    <location>
        <begin position="835"/>
        <end position="858"/>
    </location>
</feature>
<evidence type="ECO:0000256" key="2">
    <source>
        <dbReference type="SAM" id="Phobius"/>
    </source>
</evidence>
<dbReference type="EMBL" id="CP036290">
    <property type="protein sequence ID" value="QDU83079.1"/>
    <property type="molecule type" value="Genomic_DNA"/>
</dbReference>
<dbReference type="InterPro" id="IPR008930">
    <property type="entry name" value="Terpenoid_cyclase/PrenylTrfase"/>
</dbReference>
<dbReference type="CDD" id="cd00688">
    <property type="entry name" value="ISOPREN_C2_like"/>
    <property type="match status" value="1"/>
</dbReference>
<keyword evidence="2" id="KW-1133">Transmembrane helix</keyword>
<dbReference type="RefSeq" id="WP_145182145.1">
    <property type="nucleotide sequence ID" value="NZ_CP036290.1"/>
</dbReference>
<keyword evidence="2" id="KW-0812">Transmembrane</keyword>
<dbReference type="PANTHER" id="PTHR34978:SF3">
    <property type="entry name" value="SLR0241 PROTEIN"/>
    <property type="match status" value="1"/>
</dbReference>
<organism evidence="4 5">
    <name type="scientific">Rohdeia mirabilis</name>
    <dbReference type="NCBI Taxonomy" id="2528008"/>
    <lineage>
        <taxon>Bacteria</taxon>
        <taxon>Pseudomonadati</taxon>
        <taxon>Planctomycetota</taxon>
        <taxon>Planctomycetia</taxon>
        <taxon>Planctomycetia incertae sedis</taxon>
        <taxon>Rohdeia</taxon>
    </lineage>
</organism>
<protein>
    <submittedName>
        <fullName evidence="4">Regulatory protein BlaR1</fullName>
    </submittedName>
</protein>
<accession>A0A518CV21</accession>
<feature type="transmembrane region" description="Helical" evidence="2">
    <location>
        <begin position="20"/>
        <end position="41"/>
    </location>
</feature>
<dbReference type="PANTHER" id="PTHR34978">
    <property type="entry name" value="POSSIBLE SENSOR-TRANSDUCER PROTEIN BLAR"/>
    <property type="match status" value="1"/>
</dbReference>
<feature type="transmembrane region" description="Helical" evidence="2">
    <location>
        <begin position="405"/>
        <end position="425"/>
    </location>
</feature>
<keyword evidence="5" id="KW-1185">Reference proteome</keyword>
<evidence type="ECO:0000313" key="4">
    <source>
        <dbReference type="EMBL" id="QDU83079.1"/>
    </source>
</evidence>
<feature type="transmembrane region" description="Helical" evidence="2">
    <location>
        <begin position="53"/>
        <end position="72"/>
    </location>
</feature>
<feature type="region of interest" description="Disordered" evidence="1">
    <location>
        <begin position="817"/>
        <end position="858"/>
    </location>
</feature>
<dbReference type="Gene3D" id="1.50.10.20">
    <property type="match status" value="2"/>
</dbReference>
<dbReference type="OrthoDB" id="238862at2"/>
<proteinExistence type="predicted"/>
<feature type="domain" description="Peptidase M56" evidence="3">
    <location>
        <begin position="192"/>
        <end position="391"/>
    </location>
</feature>
<dbReference type="CDD" id="cd07341">
    <property type="entry name" value="M56_BlaR1_MecR1_like"/>
    <property type="match status" value="1"/>
</dbReference>
<gene>
    <name evidence="4" type="primary">blaR1_1</name>
    <name evidence="4" type="ORF">Pla163_01750</name>
</gene>